<keyword evidence="3" id="KW-1185">Reference proteome</keyword>
<reference evidence="2 3" key="1">
    <citation type="submission" date="2021-07" db="EMBL/GenBank/DDBJ databases">
        <title>Stakelama flava sp. nov., a novel endophytic bacterium isolated from branch of Kandelia candel.</title>
        <authorList>
            <person name="Tuo L."/>
        </authorList>
    </citation>
    <scope>NUCLEOTIDE SEQUENCE [LARGE SCALE GENOMIC DNA]</scope>
    <source>
        <strain evidence="2 3">CBK3Z-3</strain>
    </source>
</reference>
<dbReference type="GO" id="GO:0016787">
    <property type="term" value="F:hydrolase activity"/>
    <property type="evidence" value="ECO:0007669"/>
    <property type="project" value="UniProtKB-KW"/>
</dbReference>
<gene>
    <name evidence="2" type="ORF">KY084_12425</name>
</gene>
<keyword evidence="2" id="KW-0378">Hydrolase</keyword>
<name>A0ABS6XN86_9SPHN</name>
<feature type="domain" description="Dienelactone hydrolase" evidence="1">
    <location>
        <begin position="62"/>
        <end position="290"/>
    </location>
</feature>
<dbReference type="InterPro" id="IPR002925">
    <property type="entry name" value="Dienelactn_hydro"/>
</dbReference>
<organism evidence="2 3">
    <name type="scientific">Stakelama flava</name>
    <dbReference type="NCBI Taxonomy" id="2860338"/>
    <lineage>
        <taxon>Bacteria</taxon>
        <taxon>Pseudomonadati</taxon>
        <taxon>Pseudomonadota</taxon>
        <taxon>Alphaproteobacteria</taxon>
        <taxon>Sphingomonadales</taxon>
        <taxon>Sphingomonadaceae</taxon>
        <taxon>Stakelama</taxon>
    </lineage>
</organism>
<proteinExistence type="predicted"/>
<dbReference type="RefSeq" id="WP_219238798.1">
    <property type="nucleotide sequence ID" value="NZ_JAHWZX010000012.1"/>
</dbReference>
<dbReference type="PANTHER" id="PTHR46623:SF10">
    <property type="entry name" value="CARBOXYMETHYLENEBUTENOLIDASE HOMOLOG"/>
    <property type="match status" value="1"/>
</dbReference>
<evidence type="ECO:0000313" key="3">
    <source>
        <dbReference type="Proteomes" id="UP001197214"/>
    </source>
</evidence>
<dbReference type="EMBL" id="JAHWZX010000012">
    <property type="protein sequence ID" value="MBW4331675.1"/>
    <property type="molecule type" value="Genomic_DNA"/>
</dbReference>
<dbReference type="PANTHER" id="PTHR46623">
    <property type="entry name" value="CARBOXYMETHYLENEBUTENOLIDASE-RELATED"/>
    <property type="match status" value="1"/>
</dbReference>
<evidence type="ECO:0000313" key="2">
    <source>
        <dbReference type="EMBL" id="MBW4331675.1"/>
    </source>
</evidence>
<dbReference type="Pfam" id="PF01738">
    <property type="entry name" value="DLH"/>
    <property type="match status" value="1"/>
</dbReference>
<sequence>MCDSDDLKRWDAKRGFDWSGNRRQFAALGAAGAIAACTRGASAASNGLIEHDVTIATGDGTMDAFFVAPESGSHPAIVTWPDIAGLREAFRVMARRLAGQGYAVLVANPYYRDAKAPQFADFSTFRSQGGSETVAPWREKLTAASIGGDAQALIGWLDQRPEVDSESSVGTNGYCMGGPFTVFSAAAVPKRVRGAASLHGAGLVKPDDPQSPHRLIGQGDARYLFAIAQNDDAKQPEAKTKLREAADSAGRAAEVEVYPADHGWCVIDSPAYASQPAEKAWGRMTALFDATLKA</sequence>
<dbReference type="Proteomes" id="UP001197214">
    <property type="component" value="Unassembled WGS sequence"/>
</dbReference>
<evidence type="ECO:0000259" key="1">
    <source>
        <dbReference type="Pfam" id="PF01738"/>
    </source>
</evidence>
<comment type="caution">
    <text evidence="2">The sequence shown here is derived from an EMBL/GenBank/DDBJ whole genome shotgun (WGS) entry which is preliminary data.</text>
</comment>
<accession>A0ABS6XN86</accession>
<dbReference type="InterPro" id="IPR051049">
    <property type="entry name" value="Dienelactone_hydrolase-like"/>
</dbReference>
<protein>
    <submittedName>
        <fullName evidence="2">Dienelactone hydrolase family protein</fullName>
    </submittedName>
</protein>